<dbReference type="Proteomes" id="UP000265703">
    <property type="component" value="Unassembled WGS sequence"/>
</dbReference>
<keyword evidence="1" id="KW-0472">Membrane</keyword>
<evidence type="ECO:0000256" key="1">
    <source>
        <dbReference type="SAM" id="Phobius"/>
    </source>
</evidence>
<dbReference type="AlphaFoldDB" id="A0A397SNS3"/>
<feature type="transmembrane region" description="Helical" evidence="1">
    <location>
        <begin position="142"/>
        <end position="164"/>
    </location>
</feature>
<feature type="transmembrane region" description="Helical" evidence="1">
    <location>
        <begin position="55"/>
        <end position="78"/>
    </location>
</feature>
<keyword evidence="1" id="KW-0812">Transmembrane</keyword>
<sequence>MTFASWIYVQFAISTYIAGIFKTIPKLIFHLPTENRLDNNCKPTKFIPAYRSVLLLYWTYIIIFGVIILVLSCLRGYFMQIQDERSFKICQGCLLITLSIANVACNLCLIKYGRLLVVLTQETVNMMSGGENFKAYLKKLKIINFALMVIVSWSSISFLLWAVGSFSIRMKTNYPIIMSFITNIGYAVMIMAAIFGIIRGEFYPKYVNNEMSSTNTISNVRWSQTSIEQD</sequence>
<name>A0A397SNS3_9GLOM</name>
<accession>A0A397SNS3</accession>
<protein>
    <submittedName>
        <fullName evidence="2">Uncharacterized protein</fullName>
    </submittedName>
</protein>
<evidence type="ECO:0000313" key="3">
    <source>
        <dbReference type="Proteomes" id="UP000265703"/>
    </source>
</evidence>
<evidence type="ECO:0000313" key="2">
    <source>
        <dbReference type="EMBL" id="RIA84501.1"/>
    </source>
</evidence>
<reference evidence="2 3" key="1">
    <citation type="submission" date="2018-06" db="EMBL/GenBank/DDBJ databases">
        <title>Comparative genomics reveals the genomic features of Rhizophagus irregularis, R. cerebriforme, R. diaphanum and Gigaspora rosea, and their symbiotic lifestyle signature.</title>
        <authorList>
            <person name="Morin E."/>
            <person name="San Clemente H."/>
            <person name="Chen E.C.H."/>
            <person name="De La Providencia I."/>
            <person name="Hainaut M."/>
            <person name="Kuo A."/>
            <person name="Kohler A."/>
            <person name="Murat C."/>
            <person name="Tang N."/>
            <person name="Roy S."/>
            <person name="Loubradou J."/>
            <person name="Henrissat B."/>
            <person name="Grigoriev I.V."/>
            <person name="Corradi N."/>
            <person name="Roux C."/>
            <person name="Martin F.M."/>
        </authorList>
    </citation>
    <scope>NUCLEOTIDE SEQUENCE [LARGE SCALE GENOMIC DNA]</scope>
    <source>
        <strain evidence="2 3">DAOM 227022</strain>
    </source>
</reference>
<keyword evidence="1" id="KW-1133">Transmembrane helix</keyword>
<gene>
    <name evidence="2" type="ORF">C1645_784004</name>
</gene>
<organism evidence="2 3">
    <name type="scientific">Glomus cerebriforme</name>
    <dbReference type="NCBI Taxonomy" id="658196"/>
    <lineage>
        <taxon>Eukaryota</taxon>
        <taxon>Fungi</taxon>
        <taxon>Fungi incertae sedis</taxon>
        <taxon>Mucoromycota</taxon>
        <taxon>Glomeromycotina</taxon>
        <taxon>Glomeromycetes</taxon>
        <taxon>Glomerales</taxon>
        <taxon>Glomeraceae</taxon>
        <taxon>Glomus</taxon>
    </lineage>
</organism>
<keyword evidence="3" id="KW-1185">Reference proteome</keyword>
<dbReference type="EMBL" id="QKYT01000488">
    <property type="protein sequence ID" value="RIA84501.1"/>
    <property type="molecule type" value="Genomic_DNA"/>
</dbReference>
<feature type="transmembrane region" description="Helical" evidence="1">
    <location>
        <begin position="176"/>
        <end position="198"/>
    </location>
</feature>
<comment type="caution">
    <text evidence="2">The sequence shown here is derived from an EMBL/GenBank/DDBJ whole genome shotgun (WGS) entry which is preliminary data.</text>
</comment>
<proteinExistence type="predicted"/>
<dbReference type="OrthoDB" id="2418080at2759"/>